<dbReference type="OrthoDB" id="5919059at2"/>
<sequence length="152" mass="14940">MKSHLTVLSLALLSLSAPALALEEGQAVPVAEQLSGVLSEAEVAAVYQSNPELVLDILTQLLVNPNVDPQLAISEALVVAPEQLQQIADLARTAGISNEVITTAALLAGVDPTAVAEATAAGIANPVAALSPPAAPAVGSNGGGGAGVVSPN</sequence>
<dbReference type="AlphaFoldDB" id="A0A1Q9HN13"/>
<evidence type="ECO:0000313" key="2">
    <source>
        <dbReference type="EMBL" id="OLQ92097.1"/>
    </source>
</evidence>
<dbReference type="EMBL" id="MJMJ01000005">
    <property type="protein sequence ID" value="OLQ92097.1"/>
    <property type="molecule type" value="Genomic_DNA"/>
</dbReference>
<feature type="chain" id="PRO_5012141497" evidence="1">
    <location>
        <begin position="22"/>
        <end position="152"/>
    </location>
</feature>
<dbReference type="STRING" id="1381081.BIY22_16435"/>
<comment type="caution">
    <text evidence="2">The sequence shown here is derived from an EMBL/GenBank/DDBJ whole genome shotgun (WGS) entry which is preliminary data.</text>
</comment>
<evidence type="ECO:0000313" key="3">
    <source>
        <dbReference type="Proteomes" id="UP000186313"/>
    </source>
</evidence>
<dbReference type="RefSeq" id="WP_075706561.1">
    <property type="nucleotide sequence ID" value="NZ_MJMJ01000005.1"/>
</dbReference>
<feature type="signal peptide" evidence="1">
    <location>
        <begin position="1"/>
        <end position="21"/>
    </location>
</feature>
<dbReference type="Proteomes" id="UP000186313">
    <property type="component" value="Unassembled WGS sequence"/>
</dbReference>
<proteinExistence type="predicted"/>
<evidence type="ECO:0000256" key="1">
    <source>
        <dbReference type="SAM" id="SignalP"/>
    </source>
</evidence>
<gene>
    <name evidence="2" type="ORF">BIY22_16435</name>
</gene>
<reference evidence="2 3" key="1">
    <citation type="submission" date="2016-09" db="EMBL/GenBank/DDBJ databases">
        <title>Genomic Taxonomy of the Vibrionaceae.</title>
        <authorList>
            <person name="Gonzalez-Castillo A."/>
            <person name="Gomez-Gil B."/>
            <person name="Enciso-Ibarra K."/>
        </authorList>
    </citation>
    <scope>NUCLEOTIDE SEQUENCE [LARGE SCALE GENOMIC DNA]</scope>
    <source>
        <strain evidence="2 3">CAIM 703</strain>
    </source>
</reference>
<organism evidence="2 3">
    <name type="scientific">Vibrio panuliri</name>
    <dbReference type="NCBI Taxonomy" id="1381081"/>
    <lineage>
        <taxon>Bacteria</taxon>
        <taxon>Pseudomonadati</taxon>
        <taxon>Pseudomonadota</taxon>
        <taxon>Gammaproteobacteria</taxon>
        <taxon>Vibrionales</taxon>
        <taxon>Vibrionaceae</taxon>
        <taxon>Vibrio</taxon>
    </lineage>
</organism>
<accession>A0A1Q9HN13</accession>
<keyword evidence="1" id="KW-0732">Signal</keyword>
<name>A0A1Q9HN13_9VIBR</name>
<protein>
    <submittedName>
        <fullName evidence="2">Uncharacterized protein</fullName>
    </submittedName>
</protein>